<evidence type="ECO:0000313" key="6">
    <source>
        <dbReference type="EMBL" id="MBK6266723.1"/>
    </source>
</evidence>
<sequence length="157" mass="17713">MDLEAKINAYLQEIITDPNYFIVDIVISGSDKRKIMILLDGDEGVDIDFCASVSRQLSARLEEDEVMGEQPYILEVSSPGLDHPLANERQYKKNIGREVKVETIDDTIITGELLKVEPGFILVSQQIKEKGSKKIKEEEVSIPFQSIKKTKVLVSFK</sequence>
<feature type="domain" description="Ribosome maturation factor RimP C-terminal" evidence="5">
    <location>
        <begin position="85"/>
        <end position="156"/>
    </location>
</feature>
<comment type="similarity">
    <text evidence="3">Belongs to the RimP family.</text>
</comment>
<evidence type="ECO:0000256" key="1">
    <source>
        <dbReference type="ARBA" id="ARBA00022490"/>
    </source>
</evidence>
<dbReference type="PANTHER" id="PTHR33867">
    <property type="entry name" value="RIBOSOME MATURATION FACTOR RIMP"/>
    <property type="match status" value="1"/>
</dbReference>
<dbReference type="InterPro" id="IPR035956">
    <property type="entry name" value="RimP_N_sf"/>
</dbReference>
<accession>A0A934X0K5</accession>
<name>A0A934X0K5_9BACT</name>
<keyword evidence="1 3" id="KW-0963">Cytoplasm</keyword>
<feature type="domain" description="Ribosome maturation factor RimP N-terminal" evidence="4">
    <location>
        <begin position="11"/>
        <end position="82"/>
    </location>
</feature>
<reference evidence="6" key="1">
    <citation type="submission" date="2021-01" db="EMBL/GenBank/DDBJ databases">
        <title>Marivirga aurantiaca sp. nov., isolated from intertidal surface sediments.</title>
        <authorList>
            <person name="Zhang M."/>
        </authorList>
    </citation>
    <scope>NUCLEOTIDE SEQUENCE</scope>
    <source>
        <strain evidence="6">S37H4</strain>
    </source>
</reference>
<comment type="subcellular location">
    <subcellularLocation>
        <location evidence="3">Cytoplasm</location>
    </subcellularLocation>
</comment>
<comment type="caution">
    <text evidence="6">The sequence shown here is derived from an EMBL/GenBank/DDBJ whole genome shotgun (WGS) entry which is preliminary data.</text>
</comment>
<dbReference type="GO" id="GO:0005829">
    <property type="term" value="C:cytosol"/>
    <property type="evidence" value="ECO:0007669"/>
    <property type="project" value="TreeGrafter"/>
</dbReference>
<dbReference type="InterPro" id="IPR028989">
    <property type="entry name" value="RimP_N"/>
</dbReference>
<evidence type="ECO:0000313" key="7">
    <source>
        <dbReference type="Proteomes" id="UP000611723"/>
    </source>
</evidence>
<evidence type="ECO:0000256" key="3">
    <source>
        <dbReference type="HAMAP-Rule" id="MF_01077"/>
    </source>
</evidence>
<dbReference type="GO" id="GO:0006412">
    <property type="term" value="P:translation"/>
    <property type="evidence" value="ECO:0007669"/>
    <property type="project" value="TreeGrafter"/>
</dbReference>
<evidence type="ECO:0000256" key="2">
    <source>
        <dbReference type="ARBA" id="ARBA00022517"/>
    </source>
</evidence>
<dbReference type="Proteomes" id="UP000611723">
    <property type="component" value="Unassembled WGS sequence"/>
</dbReference>
<comment type="function">
    <text evidence="3">Required for maturation of 30S ribosomal subunits.</text>
</comment>
<dbReference type="Gene3D" id="3.30.300.70">
    <property type="entry name" value="RimP-like superfamily, N-terminal"/>
    <property type="match status" value="1"/>
</dbReference>
<dbReference type="HAMAP" id="MF_01077">
    <property type="entry name" value="RimP"/>
    <property type="match status" value="1"/>
</dbReference>
<dbReference type="EMBL" id="JAEQBW010000010">
    <property type="protein sequence ID" value="MBK6266723.1"/>
    <property type="molecule type" value="Genomic_DNA"/>
</dbReference>
<dbReference type="PANTHER" id="PTHR33867:SF1">
    <property type="entry name" value="RIBOSOME MATURATION FACTOR RIMP"/>
    <property type="match status" value="1"/>
</dbReference>
<dbReference type="InterPro" id="IPR028998">
    <property type="entry name" value="RimP_C"/>
</dbReference>
<dbReference type="Pfam" id="PF17384">
    <property type="entry name" value="DUF150_C"/>
    <property type="match status" value="1"/>
</dbReference>
<gene>
    <name evidence="3" type="primary">rimP</name>
    <name evidence="6" type="ORF">JKA74_16880</name>
</gene>
<evidence type="ECO:0000259" key="5">
    <source>
        <dbReference type="Pfam" id="PF17384"/>
    </source>
</evidence>
<organism evidence="6 7">
    <name type="scientific">Marivirga aurantiaca</name>
    <dbReference type="NCBI Taxonomy" id="2802615"/>
    <lineage>
        <taxon>Bacteria</taxon>
        <taxon>Pseudomonadati</taxon>
        <taxon>Bacteroidota</taxon>
        <taxon>Cytophagia</taxon>
        <taxon>Cytophagales</taxon>
        <taxon>Marivirgaceae</taxon>
        <taxon>Marivirga</taxon>
    </lineage>
</organism>
<dbReference type="SUPFAM" id="SSF75420">
    <property type="entry name" value="YhbC-like, N-terminal domain"/>
    <property type="match status" value="1"/>
</dbReference>
<keyword evidence="7" id="KW-1185">Reference proteome</keyword>
<protein>
    <recommendedName>
        <fullName evidence="3">Ribosome maturation factor RimP</fullName>
    </recommendedName>
</protein>
<keyword evidence="2 3" id="KW-0690">Ribosome biogenesis</keyword>
<dbReference type="SUPFAM" id="SSF74942">
    <property type="entry name" value="YhbC-like, C-terminal domain"/>
    <property type="match status" value="1"/>
</dbReference>
<evidence type="ECO:0000259" key="4">
    <source>
        <dbReference type="Pfam" id="PF02576"/>
    </source>
</evidence>
<proteinExistence type="inferred from homology"/>
<dbReference type="GO" id="GO:0000028">
    <property type="term" value="P:ribosomal small subunit assembly"/>
    <property type="evidence" value="ECO:0007669"/>
    <property type="project" value="TreeGrafter"/>
</dbReference>
<dbReference type="InterPro" id="IPR003728">
    <property type="entry name" value="Ribosome_maturation_RimP"/>
</dbReference>
<dbReference type="AlphaFoldDB" id="A0A934X0K5"/>
<dbReference type="RefSeq" id="WP_201432410.1">
    <property type="nucleotide sequence ID" value="NZ_JAEQBW010000010.1"/>
</dbReference>
<dbReference type="InterPro" id="IPR036847">
    <property type="entry name" value="RimP_C_sf"/>
</dbReference>
<dbReference type="Pfam" id="PF02576">
    <property type="entry name" value="RimP_N"/>
    <property type="match status" value="1"/>
</dbReference>